<name>A0A1A8XKG3_9PROT</name>
<accession>A0A1A8XKG3</accession>
<evidence type="ECO:0000313" key="2">
    <source>
        <dbReference type="Proteomes" id="UP000199169"/>
    </source>
</evidence>
<organism evidence="1 2">
    <name type="scientific">Candidatus Accumulibacter aalborgensis</name>
    <dbReference type="NCBI Taxonomy" id="1860102"/>
    <lineage>
        <taxon>Bacteria</taxon>
        <taxon>Pseudomonadati</taxon>
        <taxon>Pseudomonadota</taxon>
        <taxon>Betaproteobacteria</taxon>
        <taxon>Candidatus Accumulibacter</taxon>
    </lineage>
</organism>
<evidence type="ECO:0000313" key="1">
    <source>
        <dbReference type="EMBL" id="SBT05674.1"/>
    </source>
</evidence>
<sequence>MSRESDDLGVATVVLERLQKERLPRALDLKAKVDGGERLDDMDISLLERVFADIEDAKSFLARHPEYNELAAKMATLYEEITARALENEKAAPQA</sequence>
<reference evidence="1 2" key="1">
    <citation type="submission" date="2016-06" db="EMBL/GenBank/DDBJ databases">
        <authorList>
            <person name="Kjaerup R.B."/>
            <person name="Dalgaard T.S."/>
            <person name="Juul-Madsen H.R."/>
        </authorList>
    </citation>
    <scope>NUCLEOTIDE SEQUENCE [LARGE SCALE GENOMIC DNA]</scope>
    <source>
        <strain evidence="1">3</strain>
    </source>
</reference>
<dbReference type="EMBL" id="FLQX01000101">
    <property type="protein sequence ID" value="SBT05674.1"/>
    <property type="molecule type" value="Genomic_DNA"/>
</dbReference>
<proteinExistence type="predicted"/>
<gene>
    <name evidence="1" type="ORF">ACCAA_260046</name>
</gene>
<dbReference type="AlphaFoldDB" id="A0A1A8XKG3"/>
<protein>
    <submittedName>
        <fullName evidence="1">Uncharacterized protein</fullName>
    </submittedName>
</protein>
<dbReference type="RefSeq" id="WP_186406708.1">
    <property type="nucleotide sequence ID" value="NZ_FLQX01000101.1"/>
</dbReference>
<keyword evidence="2" id="KW-1185">Reference proteome</keyword>
<dbReference type="Proteomes" id="UP000199169">
    <property type="component" value="Unassembled WGS sequence"/>
</dbReference>
<dbReference type="STRING" id="1860102.ACCAA_260046"/>